<dbReference type="PANTHER" id="PTHR44846:SF1">
    <property type="entry name" value="MANNOSYL-D-GLYCERATE TRANSPORT_METABOLISM SYSTEM REPRESSOR MNGR-RELATED"/>
    <property type="match status" value="1"/>
</dbReference>
<dbReference type="SMART" id="SM00866">
    <property type="entry name" value="UTRA"/>
    <property type="match status" value="1"/>
</dbReference>
<name>A0AA41YPN0_9PROT</name>
<dbReference type="PANTHER" id="PTHR44846">
    <property type="entry name" value="MANNOSYL-D-GLYCERATE TRANSPORT/METABOLISM SYSTEM REPRESSOR MNGR-RELATED"/>
    <property type="match status" value="1"/>
</dbReference>
<protein>
    <submittedName>
        <fullName evidence="6">GntR family transcriptional regulator</fullName>
    </submittedName>
</protein>
<evidence type="ECO:0000313" key="7">
    <source>
        <dbReference type="Proteomes" id="UP001165679"/>
    </source>
</evidence>
<gene>
    <name evidence="6" type="ORF">OL599_01445</name>
</gene>
<dbReference type="Gene3D" id="3.40.1410.10">
    <property type="entry name" value="Chorismate lyase-like"/>
    <property type="match status" value="1"/>
</dbReference>
<proteinExistence type="predicted"/>
<dbReference type="InterPro" id="IPR011663">
    <property type="entry name" value="UTRA"/>
</dbReference>
<dbReference type="PRINTS" id="PR00035">
    <property type="entry name" value="HTHGNTR"/>
</dbReference>
<dbReference type="InterPro" id="IPR050679">
    <property type="entry name" value="Bact_HTH_transcr_reg"/>
</dbReference>
<dbReference type="EMBL" id="JAPDNT010000001">
    <property type="protein sequence ID" value="MCW3473232.1"/>
    <property type="molecule type" value="Genomic_DNA"/>
</dbReference>
<dbReference type="AlphaFoldDB" id="A0AA41YPN0"/>
<evidence type="ECO:0000256" key="4">
    <source>
        <dbReference type="SAM" id="MobiDB-lite"/>
    </source>
</evidence>
<dbReference type="Pfam" id="PF00392">
    <property type="entry name" value="GntR"/>
    <property type="match status" value="1"/>
</dbReference>
<keyword evidence="2" id="KW-0238">DNA-binding</keyword>
<comment type="caution">
    <text evidence="6">The sequence shown here is derived from an EMBL/GenBank/DDBJ whole genome shotgun (WGS) entry which is preliminary data.</text>
</comment>
<evidence type="ECO:0000256" key="1">
    <source>
        <dbReference type="ARBA" id="ARBA00023015"/>
    </source>
</evidence>
<dbReference type="InterPro" id="IPR028978">
    <property type="entry name" value="Chorismate_lyase_/UTRA_dom_sf"/>
</dbReference>
<evidence type="ECO:0000256" key="3">
    <source>
        <dbReference type="ARBA" id="ARBA00023163"/>
    </source>
</evidence>
<keyword evidence="3" id="KW-0804">Transcription</keyword>
<dbReference type="PROSITE" id="PS50949">
    <property type="entry name" value="HTH_GNTR"/>
    <property type="match status" value="1"/>
</dbReference>
<dbReference type="InterPro" id="IPR036390">
    <property type="entry name" value="WH_DNA-bd_sf"/>
</dbReference>
<feature type="region of interest" description="Disordered" evidence="4">
    <location>
        <begin position="1"/>
        <end position="49"/>
    </location>
</feature>
<dbReference type="InterPro" id="IPR036388">
    <property type="entry name" value="WH-like_DNA-bd_sf"/>
</dbReference>
<feature type="compositionally biased region" description="Basic and acidic residues" evidence="4">
    <location>
        <begin position="1"/>
        <end position="17"/>
    </location>
</feature>
<dbReference type="SUPFAM" id="SSF46785">
    <property type="entry name" value="Winged helix' DNA-binding domain"/>
    <property type="match status" value="1"/>
</dbReference>
<dbReference type="GO" id="GO:0045892">
    <property type="term" value="P:negative regulation of DNA-templated transcription"/>
    <property type="evidence" value="ECO:0007669"/>
    <property type="project" value="TreeGrafter"/>
</dbReference>
<dbReference type="Proteomes" id="UP001165679">
    <property type="component" value="Unassembled WGS sequence"/>
</dbReference>
<dbReference type="GO" id="GO:0003700">
    <property type="term" value="F:DNA-binding transcription factor activity"/>
    <property type="evidence" value="ECO:0007669"/>
    <property type="project" value="InterPro"/>
</dbReference>
<dbReference type="SUPFAM" id="SSF64288">
    <property type="entry name" value="Chorismate lyase-like"/>
    <property type="match status" value="1"/>
</dbReference>
<dbReference type="Gene3D" id="1.10.10.10">
    <property type="entry name" value="Winged helix-like DNA-binding domain superfamily/Winged helix DNA-binding domain"/>
    <property type="match status" value="1"/>
</dbReference>
<organism evidence="6 7">
    <name type="scientific">Limobrevibacterium gyesilva</name>
    <dbReference type="NCBI Taxonomy" id="2991712"/>
    <lineage>
        <taxon>Bacteria</taxon>
        <taxon>Pseudomonadati</taxon>
        <taxon>Pseudomonadota</taxon>
        <taxon>Alphaproteobacteria</taxon>
        <taxon>Acetobacterales</taxon>
        <taxon>Acetobacteraceae</taxon>
        <taxon>Limobrevibacterium</taxon>
    </lineage>
</organism>
<sequence>MTATSDRRGAAPPRKEASSPIGRKQPQGGPTTAMAPVAPHATALNPSSPIPLYHQLSQALEATWRDRYGPDEDLPTEQEIVQKFNVSRITVRRALDEMMADGTIWRPKTRGRLRWAPVKLKHHVNRLRGFFSDDALASGHRPSARVIEVAQGIWTTANRYLHLPEEAPCYRISRLHESDGRPLSYQVSFIPCDVCPDLLLSDLSGSLLQMLESRYGHVVDHAEQRLLVREATAEEANLLQLPLRSNVFEVDRVSYAQGGRPVEYFTAALDVTRYEFVSSMDALRPEDLLAPRSPWGR</sequence>
<evidence type="ECO:0000259" key="5">
    <source>
        <dbReference type="PROSITE" id="PS50949"/>
    </source>
</evidence>
<dbReference type="SMART" id="SM00345">
    <property type="entry name" value="HTH_GNTR"/>
    <property type="match status" value="1"/>
</dbReference>
<dbReference type="Pfam" id="PF07702">
    <property type="entry name" value="UTRA"/>
    <property type="match status" value="1"/>
</dbReference>
<keyword evidence="7" id="KW-1185">Reference proteome</keyword>
<evidence type="ECO:0000313" key="6">
    <source>
        <dbReference type="EMBL" id="MCW3473232.1"/>
    </source>
</evidence>
<dbReference type="GO" id="GO:0003677">
    <property type="term" value="F:DNA binding"/>
    <property type="evidence" value="ECO:0007669"/>
    <property type="project" value="UniProtKB-KW"/>
</dbReference>
<evidence type="ECO:0000256" key="2">
    <source>
        <dbReference type="ARBA" id="ARBA00023125"/>
    </source>
</evidence>
<keyword evidence="1" id="KW-0805">Transcription regulation</keyword>
<reference evidence="6" key="2">
    <citation type="submission" date="2022-10" db="EMBL/GenBank/DDBJ databases">
        <authorList>
            <person name="Trinh H.N."/>
        </authorList>
    </citation>
    <scope>NUCLEOTIDE SEQUENCE</scope>
    <source>
        <strain evidence="6">RN2-1</strain>
    </source>
</reference>
<accession>A0AA41YPN0</accession>
<dbReference type="InterPro" id="IPR000524">
    <property type="entry name" value="Tscrpt_reg_HTH_GntR"/>
</dbReference>
<feature type="domain" description="HTH gntR-type" evidence="5">
    <location>
        <begin position="50"/>
        <end position="117"/>
    </location>
</feature>
<reference evidence="6" key="1">
    <citation type="submission" date="2022-09" db="EMBL/GenBank/DDBJ databases">
        <title>Rhodovastum sp. nov. RN2-1 isolated from soil in Seongnam, South Korea.</title>
        <authorList>
            <person name="Le N.T."/>
        </authorList>
    </citation>
    <scope>NUCLEOTIDE SEQUENCE</scope>
    <source>
        <strain evidence="6">RN2-1</strain>
    </source>
</reference>